<dbReference type="AlphaFoldDB" id="A0A2R5G081"/>
<organism evidence="2 3">
    <name type="scientific">Hondaea fermentalgiana</name>
    <dbReference type="NCBI Taxonomy" id="2315210"/>
    <lineage>
        <taxon>Eukaryota</taxon>
        <taxon>Sar</taxon>
        <taxon>Stramenopiles</taxon>
        <taxon>Bigyra</taxon>
        <taxon>Labyrinthulomycetes</taxon>
        <taxon>Thraustochytrida</taxon>
        <taxon>Thraustochytriidae</taxon>
        <taxon>Hondaea</taxon>
    </lineage>
</organism>
<dbReference type="Gene3D" id="1.20.5.170">
    <property type="match status" value="1"/>
</dbReference>
<feature type="compositionally biased region" description="Basic residues" evidence="1">
    <location>
        <begin position="236"/>
        <end position="249"/>
    </location>
</feature>
<comment type="caution">
    <text evidence="2">The sequence shown here is derived from an EMBL/GenBank/DDBJ whole genome shotgun (WGS) entry which is preliminary data.</text>
</comment>
<name>A0A2R5G081_9STRA</name>
<feature type="compositionally biased region" description="Low complexity" evidence="1">
    <location>
        <begin position="19"/>
        <end position="32"/>
    </location>
</feature>
<feature type="compositionally biased region" description="Polar residues" evidence="1">
    <location>
        <begin position="148"/>
        <end position="164"/>
    </location>
</feature>
<feature type="compositionally biased region" description="Low complexity" evidence="1">
    <location>
        <begin position="287"/>
        <end position="298"/>
    </location>
</feature>
<feature type="compositionally biased region" description="Polar residues" evidence="1">
    <location>
        <begin position="270"/>
        <end position="286"/>
    </location>
</feature>
<feature type="compositionally biased region" description="Gly residues" evidence="1">
    <location>
        <begin position="49"/>
        <end position="59"/>
    </location>
</feature>
<accession>A0A2R5G081</accession>
<feature type="compositionally biased region" description="Low complexity" evidence="1">
    <location>
        <begin position="213"/>
        <end position="226"/>
    </location>
</feature>
<evidence type="ECO:0000313" key="3">
    <source>
        <dbReference type="Proteomes" id="UP000241890"/>
    </source>
</evidence>
<feature type="region of interest" description="Disordered" evidence="1">
    <location>
        <begin position="364"/>
        <end position="383"/>
    </location>
</feature>
<feature type="compositionally biased region" description="Low complexity" evidence="1">
    <location>
        <begin position="114"/>
        <end position="127"/>
    </location>
</feature>
<protein>
    <recommendedName>
        <fullName evidence="4">BZIP domain-containing protein</fullName>
    </recommendedName>
</protein>
<dbReference type="Proteomes" id="UP000241890">
    <property type="component" value="Unassembled WGS sequence"/>
</dbReference>
<gene>
    <name evidence="2" type="ORF">FCC1311_001442</name>
</gene>
<reference evidence="2 3" key="1">
    <citation type="submission" date="2017-12" db="EMBL/GenBank/DDBJ databases">
        <title>Sequencing, de novo assembly and annotation of complete genome of a new Thraustochytrid species, strain FCC1311.</title>
        <authorList>
            <person name="Sedici K."/>
            <person name="Godart F."/>
            <person name="Aiese Cigliano R."/>
            <person name="Sanseverino W."/>
            <person name="Barakat M."/>
            <person name="Ortet P."/>
            <person name="Marechal E."/>
            <person name="Cagnac O."/>
            <person name="Amato A."/>
        </authorList>
    </citation>
    <scope>NUCLEOTIDE SEQUENCE [LARGE SCALE GENOMIC DNA]</scope>
</reference>
<evidence type="ECO:0000313" key="2">
    <source>
        <dbReference type="EMBL" id="GBG23925.1"/>
    </source>
</evidence>
<sequence length="736" mass="78432">MKRQALFGQWKTPPQVLYPSSGSGMKKSTSMPAFNTNNGPARMDLGDGSNEGAGPGIGGSHVSPSYPLEDGQDFGDSFLGYDLDDAGVASSQTPPTPVPYHAAGMSGHGGGMPGHRYPGGPNGASSAAGGGAGFAGHGLPPNDMRKVMSQQDLHSQAPWPNSPESMMDVSANAANAAAHQRGGQVRLGLLKYGSGRQQPGASGPYGLASPSTSLSGSPMPVSPSSPQDASDGSGHRSPRGSRGTGKRRGERLDPSVISESSSHAPPAASGYTNPRHSLLSQNGMTFSSSMPSPSATSPYADDDSMMSVSGDNSGRREKRLARNRASAKMRRLKKKTMTDSLELEVKDLLRNIEFLRLLDTRRQTGAGKGATGSRASAQSSGLGTTACPFSSQDMRDAYVASRQPMPIFDEPGMAPKPPAGAKKTQEEEDAAAVQQRIEEELATIDDAELYRMFWKSLVAGPTQDMSVSRPRRRTATEMFTDWQTGWLDYVRTSGAENGAMYLLLADRLAISEAATRATSVRRNTGKNLYYRKPMPAGMPGGAGVGAGLDLHADADELPPASLSAPANNTTTAPPKPKGASARRGGSGAFTQPRKVPGMDMMPRSNLYSDGGAIPNVDKIDPPQSPADVQKRIEALRKDLQNTVHFTDDQRAQIRQLSTGMQKEQICLQAFERIITSLAANEWLMFPAIEEIHEGFRGVLHASQMEKFKAWSMRNLEAIRSLDIVPPRTTQQSYTNL</sequence>
<feature type="compositionally biased region" description="Polar residues" evidence="1">
    <location>
        <begin position="373"/>
        <end position="383"/>
    </location>
</feature>
<feature type="region of interest" description="Disordered" evidence="1">
    <location>
        <begin position="193"/>
        <end position="333"/>
    </location>
</feature>
<dbReference type="EMBL" id="BEYU01000001">
    <property type="protein sequence ID" value="GBG23925.1"/>
    <property type="molecule type" value="Genomic_DNA"/>
</dbReference>
<feature type="compositionally biased region" description="Low complexity" evidence="1">
    <location>
        <begin position="560"/>
        <end position="583"/>
    </location>
</feature>
<feature type="region of interest" description="Disordered" evidence="1">
    <location>
        <begin position="555"/>
        <end position="599"/>
    </location>
</feature>
<keyword evidence="3" id="KW-1185">Reference proteome</keyword>
<dbReference type="InParanoid" id="A0A2R5G081"/>
<evidence type="ECO:0000256" key="1">
    <source>
        <dbReference type="SAM" id="MobiDB-lite"/>
    </source>
</evidence>
<evidence type="ECO:0008006" key="4">
    <source>
        <dbReference type="Google" id="ProtNLM"/>
    </source>
</evidence>
<proteinExistence type="predicted"/>
<feature type="region of interest" description="Disordered" evidence="1">
    <location>
        <begin position="1"/>
        <end position="167"/>
    </location>
</feature>
<feature type="compositionally biased region" description="Basic residues" evidence="1">
    <location>
        <begin position="316"/>
        <end position="333"/>
    </location>
</feature>
<feature type="compositionally biased region" description="Low complexity" evidence="1">
    <location>
        <begin position="258"/>
        <end position="269"/>
    </location>
</feature>